<dbReference type="AlphaFoldDB" id="A0A8J2K1W2"/>
<dbReference type="OrthoDB" id="75724at2759"/>
<proteinExistence type="predicted"/>
<protein>
    <submittedName>
        <fullName evidence="2">Uncharacterized protein</fullName>
    </submittedName>
</protein>
<feature type="non-terminal residue" evidence="2">
    <location>
        <position position="1"/>
    </location>
</feature>
<evidence type="ECO:0000313" key="3">
    <source>
        <dbReference type="Proteomes" id="UP000708208"/>
    </source>
</evidence>
<organism evidence="2 3">
    <name type="scientific">Allacma fusca</name>
    <dbReference type="NCBI Taxonomy" id="39272"/>
    <lineage>
        <taxon>Eukaryota</taxon>
        <taxon>Metazoa</taxon>
        <taxon>Ecdysozoa</taxon>
        <taxon>Arthropoda</taxon>
        <taxon>Hexapoda</taxon>
        <taxon>Collembola</taxon>
        <taxon>Symphypleona</taxon>
        <taxon>Sminthuridae</taxon>
        <taxon>Allacma</taxon>
    </lineage>
</organism>
<feature type="signal peptide" evidence="1">
    <location>
        <begin position="1"/>
        <end position="22"/>
    </location>
</feature>
<sequence length="89" mass="9828">MHSSQIILYCLVGSTFQSVVLATATLDEALKGLVQSGNTVSSGEAVPDKNLLAFPYYVTGYDYEDRPVIVMEWGRWDIRTLAEKGGDRI</sequence>
<feature type="chain" id="PRO_5035286774" evidence="1">
    <location>
        <begin position="23"/>
        <end position="89"/>
    </location>
</feature>
<dbReference type="EMBL" id="CAJVCH010162375">
    <property type="protein sequence ID" value="CAG7728349.1"/>
    <property type="molecule type" value="Genomic_DNA"/>
</dbReference>
<gene>
    <name evidence="2" type="ORF">AFUS01_LOCUS17135</name>
</gene>
<keyword evidence="1" id="KW-0732">Signal</keyword>
<evidence type="ECO:0000313" key="2">
    <source>
        <dbReference type="EMBL" id="CAG7728349.1"/>
    </source>
</evidence>
<name>A0A8J2K1W2_9HEXA</name>
<comment type="caution">
    <text evidence="2">The sequence shown here is derived from an EMBL/GenBank/DDBJ whole genome shotgun (WGS) entry which is preliminary data.</text>
</comment>
<evidence type="ECO:0000256" key="1">
    <source>
        <dbReference type="SAM" id="SignalP"/>
    </source>
</evidence>
<reference evidence="2" key="1">
    <citation type="submission" date="2021-06" db="EMBL/GenBank/DDBJ databases">
        <authorList>
            <person name="Hodson N. C."/>
            <person name="Mongue J. A."/>
            <person name="Jaron S. K."/>
        </authorList>
    </citation>
    <scope>NUCLEOTIDE SEQUENCE</scope>
</reference>
<keyword evidence="3" id="KW-1185">Reference proteome</keyword>
<dbReference type="Proteomes" id="UP000708208">
    <property type="component" value="Unassembled WGS sequence"/>
</dbReference>
<accession>A0A8J2K1W2</accession>